<dbReference type="InterPro" id="IPR006131">
    <property type="entry name" value="Asp_carbamoyltransf_Asp/Orn-bd"/>
</dbReference>
<dbReference type="HAMAP" id="MF_00001">
    <property type="entry name" value="Asp_carb_tr"/>
    <property type="match status" value="1"/>
</dbReference>
<feature type="binding site" evidence="7">
    <location>
        <position position="100"/>
    </location>
    <ligand>
        <name>carbamoyl phosphate</name>
        <dbReference type="ChEBI" id="CHEBI:58228"/>
    </ligand>
</feature>
<dbReference type="RefSeq" id="WP_003354508.1">
    <property type="nucleotide sequence ID" value="NZ_JH414757.1"/>
</dbReference>
<dbReference type="PATRIC" id="fig|665952.3.peg.2323"/>
<evidence type="ECO:0000313" key="10">
    <source>
        <dbReference type="EMBL" id="EHL76821.1"/>
    </source>
</evidence>
<proteinExistence type="inferred from homology"/>
<dbReference type="InterPro" id="IPR036901">
    <property type="entry name" value="Asp/Orn_carbamoylTrfase_sf"/>
</dbReference>
<protein>
    <recommendedName>
        <fullName evidence="7">Aspartate carbamoyltransferase</fullName>
        <ecNumber evidence="7">2.1.3.2</ecNumber>
    </recommendedName>
    <alternativeName>
        <fullName evidence="7">Aspartate transcarbamylase</fullName>
        <shortName evidence="7">ATCase</shortName>
    </alternativeName>
</protein>
<dbReference type="InterPro" id="IPR006130">
    <property type="entry name" value="Asp/Orn_carbamoylTrfase"/>
</dbReference>
<dbReference type="SUPFAM" id="SSF53671">
    <property type="entry name" value="Aspartate/ornithine carbamoyltransferase"/>
    <property type="match status" value="1"/>
</dbReference>
<gene>
    <name evidence="7" type="primary">pyrB</name>
    <name evidence="10" type="ORF">HMPREF1015_00767</name>
</gene>
<dbReference type="PANTHER" id="PTHR45753:SF6">
    <property type="entry name" value="ASPARTATE CARBAMOYLTRANSFERASE"/>
    <property type="match status" value="1"/>
</dbReference>
<comment type="catalytic activity">
    <reaction evidence="6 7">
        <text>carbamoyl phosphate + L-aspartate = N-carbamoyl-L-aspartate + phosphate + H(+)</text>
        <dbReference type="Rhea" id="RHEA:20013"/>
        <dbReference type="ChEBI" id="CHEBI:15378"/>
        <dbReference type="ChEBI" id="CHEBI:29991"/>
        <dbReference type="ChEBI" id="CHEBI:32814"/>
        <dbReference type="ChEBI" id="CHEBI:43474"/>
        <dbReference type="ChEBI" id="CHEBI:58228"/>
        <dbReference type="EC" id="2.1.3.2"/>
    </reaction>
</comment>
<dbReference type="Pfam" id="PF02729">
    <property type="entry name" value="OTCace_N"/>
    <property type="match status" value="1"/>
</dbReference>
<keyword evidence="4 7" id="KW-0665">Pyrimidine biosynthesis</keyword>
<dbReference type="Gene3D" id="3.40.50.1370">
    <property type="entry name" value="Aspartate/ornithine carbamoyltransferase"/>
    <property type="match status" value="2"/>
</dbReference>
<evidence type="ECO:0000313" key="11">
    <source>
        <dbReference type="Proteomes" id="UP000011747"/>
    </source>
</evidence>
<evidence type="ECO:0000256" key="4">
    <source>
        <dbReference type="ARBA" id="ARBA00022975"/>
    </source>
</evidence>
<comment type="function">
    <text evidence="5 7">Catalyzes the condensation of carbamoyl phosphate and aspartate to form carbamoyl aspartate and inorganic phosphate, the committed step in the de novo pyrimidine nucleotide biosynthesis pathway.</text>
</comment>
<keyword evidence="11" id="KW-1185">Reference proteome</keyword>
<comment type="subunit">
    <text evidence="7">Heterododecamer (2C3:3R2) of six catalytic PyrB chains organized as two trimers (C3), and six regulatory PyrI chains organized as three dimers (R2).</text>
</comment>
<comment type="caution">
    <text evidence="10">The sequence shown here is derived from an EMBL/GenBank/DDBJ whole genome shotgun (WGS) entry which is preliminary data.</text>
</comment>
<feature type="binding site" evidence="7">
    <location>
        <position position="131"/>
    </location>
    <ligand>
        <name>carbamoyl phosphate</name>
        <dbReference type="ChEBI" id="CHEBI:58228"/>
    </ligand>
</feature>
<feature type="binding site" evidence="7">
    <location>
        <position position="213"/>
    </location>
    <ligand>
        <name>L-aspartate</name>
        <dbReference type="ChEBI" id="CHEBI:29991"/>
    </ligand>
</feature>
<dbReference type="AlphaFoldDB" id="G9QMK0"/>
<evidence type="ECO:0000256" key="5">
    <source>
        <dbReference type="ARBA" id="ARBA00043884"/>
    </source>
</evidence>
<dbReference type="GO" id="GO:0004070">
    <property type="term" value="F:aspartate carbamoyltransferase activity"/>
    <property type="evidence" value="ECO:0007669"/>
    <property type="project" value="UniProtKB-UniRule"/>
</dbReference>
<dbReference type="PROSITE" id="PS00097">
    <property type="entry name" value="CARBAMOYLTRANSFERASE"/>
    <property type="match status" value="1"/>
</dbReference>
<dbReference type="GO" id="GO:0016597">
    <property type="term" value="F:amino acid binding"/>
    <property type="evidence" value="ECO:0007669"/>
    <property type="project" value="InterPro"/>
</dbReference>
<sequence>MLKNLVSIKDLHKDKILLILMQADYFSKGYRWQPDNQTFIANLFFEPSTRTKSSFEMAERKLGLEVIPFEAGSSSVLKGETLYDTVRTLESLGVDAVVIRHEEDEYYRHLIGKVNIPVINAGDGCGQHPTQSLLDLFTIQQEFGSFEGLKIGIVGDIRHSRVARSDTEALRKLGANVFYSGPKEWFDQDFLYSGEFAAIDDLIPEVDVLMLLRIQHERHNEHTTFSTEEYHELYGLTVEREKRMKPGSIIMHPAPVNRGVEIDDRLVECRRSRIFKQMENGVYVRMAVLKEVLEGRMANEAADQKWQYSL</sequence>
<evidence type="ECO:0000259" key="9">
    <source>
        <dbReference type="Pfam" id="PF02729"/>
    </source>
</evidence>
<dbReference type="Pfam" id="PF00185">
    <property type="entry name" value="OTCace"/>
    <property type="match status" value="1"/>
</dbReference>
<dbReference type="InterPro" id="IPR002082">
    <property type="entry name" value="Asp_carbamoyltransf"/>
</dbReference>
<name>G9QMK0_9BACI</name>
<dbReference type="Proteomes" id="UP000011747">
    <property type="component" value="Unassembled WGS sequence"/>
</dbReference>
<dbReference type="NCBIfam" id="NF002032">
    <property type="entry name" value="PRK00856.1"/>
    <property type="match status" value="1"/>
</dbReference>
<dbReference type="PRINTS" id="PR00100">
    <property type="entry name" value="AOTCASE"/>
</dbReference>
<dbReference type="GO" id="GO:0005829">
    <property type="term" value="C:cytosol"/>
    <property type="evidence" value="ECO:0007669"/>
    <property type="project" value="TreeGrafter"/>
</dbReference>
<feature type="binding site" evidence="7">
    <location>
        <position position="254"/>
    </location>
    <ligand>
        <name>carbamoyl phosphate</name>
        <dbReference type="ChEBI" id="CHEBI:58228"/>
    </ligand>
</feature>
<organism evidence="10 11">
    <name type="scientific">Bacillus smithii 7_3_47FAA</name>
    <dbReference type="NCBI Taxonomy" id="665952"/>
    <lineage>
        <taxon>Bacteria</taxon>
        <taxon>Bacillati</taxon>
        <taxon>Bacillota</taxon>
        <taxon>Bacilli</taxon>
        <taxon>Bacillales</taxon>
        <taxon>Bacillaceae</taxon>
        <taxon>Bacillus</taxon>
    </lineage>
</organism>
<dbReference type="PANTHER" id="PTHR45753">
    <property type="entry name" value="ORNITHINE CARBAMOYLTRANSFERASE, MITOCHONDRIAL"/>
    <property type="match status" value="1"/>
</dbReference>
<evidence type="ECO:0000256" key="7">
    <source>
        <dbReference type="HAMAP-Rule" id="MF_00001"/>
    </source>
</evidence>
<dbReference type="UniPathway" id="UPA00070">
    <property type="reaction ID" value="UER00116"/>
</dbReference>
<evidence type="ECO:0000256" key="2">
    <source>
        <dbReference type="ARBA" id="ARBA00008896"/>
    </source>
</evidence>
<evidence type="ECO:0000256" key="3">
    <source>
        <dbReference type="ARBA" id="ARBA00022679"/>
    </source>
</evidence>
<comment type="pathway">
    <text evidence="1 7">Pyrimidine metabolism; UMP biosynthesis via de novo pathway; (S)-dihydroorotate from bicarbonate: step 2/3.</text>
</comment>
<evidence type="ECO:0000259" key="8">
    <source>
        <dbReference type="Pfam" id="PF00185"/>
    </source>
</evidence>
<feature type="binding site" evidence="7">
    <location>
        <position position="128"/>
    </location>
    <ligand>
        <name>carbamoyl phosphate</name>
        <dbReference type="ChEBI" id="CHEBI:58228"/>
    </ligand>
</feature>
<dbReference type="InterPro" id="IPR006132">
    <property type="entry name" value="Asp/Orn_carbamoyltranf_P-bd"/>
</dbReference>
<evidence type="ECO:0000256" key="6">
    <source>
        <dbReference type="ARBA" id="ARBA00048859"/>
    </source>
</evidence>
<dbReference type="FunFam" id="3.40.50.1370:FF:000011">
    <property type="entry name" value="Aspartate carbamoyltransferase"/>
    <property type="match status" value="1"/>
</dbReference>
<dbReference type="GO" id="GO:0044205">
    <property type="term" value="P:'de novo' UMP biosynthetic process"/>
    <property type="evidence" value="ECO:0007669"/>
    <property type="project" value="UniProtKB-UniRule"/>
</dbReference>
<feature type="binding site" evidence="7">
    <location>
        <position position="78"/>
    </location>
    <ligand>
        <name>L-aspartate</name>
        <dbReference type="ChEBI" id="CHEBI:29991"/>
    </ligand>
</feature>
<keyword evidence="3 7" id="KW-0808">Transferase</keyword>
<feature type="binding site" evidence="7">
    <location>
        <position position="161"/>
    </location>
    <ligand>
        <name>L-aspartate</name>
        <dbReference type="ChEBI" id="CHEBI:29991"/>
    </ligand>
</feature>
<feature type="binding site" evidence="7">
    <location>
        <position position="255"/>
    </location>
    <ligand>
        <name>carbamoyl phosphate</name>
        <dbReference type="ChEBI" id="CHEBI:58228"/>
    </ligand>
</feature>
<feature type="binding site" evidence="7">
    <location>
        <position position="50"/>
    </location>
    <ligand>
        <name>carbamoyl phosphate</name>
        <dbReference type="ChEBI" id="CHEBI:58228"/>
    </ligand>
</feature>
<dbReference type="GO" id="GO:0006207">
    <property type="term" value="P:'de novo' pyrimidine nucleobase biosynthetic process"/>
    <property type="evidence" value="ECO:0007669"/>
    <property type="project" value="InterPro"/>
</dbReference>
<feature type="domain" description="Aspartate/ornithine carbamoyltransferase Asp/Orn-binding" evidence="8">
    <location>
        <begin position="147"/>
        <end position="290"/>
    </location>
</feature>
<dbReference type="PRINTS" id="PR00101">
    <property type="entry name" value="ATCASE"/>
</dbReference>
<evidence type="ECO:0000256" key="1">
    <source>
        <dbReference type="ARBA" id="ARBA00004852"/>
    </source>
</evidence>
<dbReference type="HOGENOM" id="CLU_043846_2_1_9"/>
<reference evidence="10 11" key="1">
    <citation type="submission" date="2011-09" db="EMBL/GenBank/DDBJ databases">
        <title>The Genome Sequence of Bacillus smithii 7_3_47FAA.</title>
        <authorList>
            <consortium name="The Broad Institute Genome Sequencing Platform"/>
            <person name="Earl A."/>
            <person name="Ward D."/>
            <person name="Feldgarden M."/>
            <person name="Gevers D."/>
            <person name="Daigneault M."/>
            <person name="Strauss J."/>
            <person name="Allen-Vercoe E."/>
            <person name="Young S.K."/>
            <person name="Zeng Q."/>
            <person name="Gargeya S."/>
            <person name="Fitzgerald M."/>
            <person name="Haas B."/>
            <person name="Abouelleil A."/>
            <person name="Alvarado L."/>
            <person name="Arachchi H.M."/>
            <person name="Berlin A."/>
            <person name="Brown A."/>
            <person name="Chapman S.B."/>
            <person name="Chen Z."/>
            <person name="Dunbar C."/>
            <person name="Freedman E."/>
            <person name="Gearin G."/>
            <person name="Goldberg J."/>
            <person name="Griggs A."/>
            <person name="Gujja S."/>
            <person name="Heiman D."/>
            <person name="Howarth C."/>
            <person name="Larson L."/>
            <person name="Lui A."/>
            <person name="MacDonald P.J.P."/>
            <person name="Montmayeur A."/>
            <person name="Murphy C."/>
            <person name="Neiman D."/>
            <person name="Pearson M."/>
            <person name="Priest M."/>
            <person name="Roberts A."/>
            <person name="Saif S."/>
            <person name="Shea T."/>
            <person name="Shenoy N."/>
            <person name="Sisk P."/>
            <person name="Stolte C."/>
            <person name="Sykes S."/>
            <person name="Wortman J."/>
            <person name="Nusbaum C."/>
            <person name="Birren B."/>
        </authorList>
    </citation>
    <scope>NUCLEOTIDE SEQUENCE [LARGE SCALE GENOMIC DNA]</scope>
    <source>
        <strain evidence="10 11">7_3_47FAA</strain>
    </source>
</reference>
<dbReference type="EC" id="2.1.3.2" evidence="7"/>
<feature type="domain" description="Aspartate/ornithine carbamoyltransferase carbamoyl-P binding" evidence="9">
    <location>
        <begin position="3"/>
        <end position="141"/>
    </location>
</feature>
<dbReference type="NCBIfam" id="TIGR00670">
    <property type="entry name" value="asp_carb_tr"/>
    <property type="match status" value="1"/>
</dbReference>
<dbReference type="GO" id="GO:0006520">
    <property type="term" value="P:amino acid metabolic process"/>
    <property type="evidence" value="ECO:0007669"/>
    <property type="project" value="InterPro"/>
</dbReference>
<accession>G9QMK0</accession>
<feature type="binding site" evidence="7">
    <location>
        <position position="51"/>
    </location>
    <ligand>
        <name>carbamoyl phosphate</name>
        <dbReference type="ChEBI" id="CHEBI:58228"/>
    </ligand>
</feature>
<comment type="similarity">
    <text evidence="2 7">Belongs to the aspartate/ornithine carbamoyltransferase superfamily. ATCase family.</text>
</comment>
<dbReference type="EMBL" id="ACWF01000120">
    <property type="protein sequence ID" value="EHL76821.1"/>
    <property type="molecule type" value="Genomic_DNA"/>
</dbReference>